<evidence type="ECO:0000313" key="3">
    <source>
        <dbReference type="Proteomes" id="UP000332933"/>
    </source>
</evidence>
<proteinExistence type="predicted"/>
<reference evidence="1" key="2">
    <citation type="submission" date="2019-06" db="EMBL/GenBank/DDBJ databases">
        <title>Genomics analysis of Aphanomyces spp. identifies a new class of oomycete effector associated with host adaptation.</title>
        <authorList>
            <person name="Gaulin E."/>
        </authorList>
    </citation>
    <scope>NUCLEOTIDE SEQUENCE</scope>
    <source>
        <strain evidence="1">CBS 578.67</strain>
    </source>
</reference>
<keyword evidence="3" id="KW-1185">Reference proteome</keyword>
<sequence>MQGSFVANFVDDHFCHDGLGLSADVGTGLALLTALAPPDLTTGAASLVAKACTNPDVTKSMVHISTADAKQKVTYKAAQDVVATYVTHAACGVDPTGLMSPFSELNQLVVDIVPPQHGTETDCEVDLASCTTALDARQFQPTYTSPFYKAALNHLDLTFRYGDGDGDDQKPVAWFECLL</sequence>
<protein>
    <submittedName>
        <fullName evidence="2">Aste57867_20180 protein</fullName>
    </submittedName>
</protein>
<dbReference type="EMBL" id="VJMH01006748">
    <property type="protein sequence ID" value="KAF0688175.1"/>
    <property type="molecule type" value="Genomic_DNA"/>
</dbReference>
<name>A0A485LEJ7_9STRA</name>
<organism evidence="2 3">
    <name type="scientific">Aphanomyces stellatus</name>
    <dbReference type="NCBI Taxonomy" id="120398"/>
    <lineage>
        <taxon>Eukaryota</taxon>
        <taxon>Sar</taxon>
        <taxon>Stramenopiles</taxon>
        <taxon>Oomycota</taxon>
        <taxon>Saprolegniomycetes</taxon>
        <taxon>Saprolegniales</taxon>
        <taxon>Verrucalvaceae</taxon>
        <taxon>Aphanomyces</taxon>
    </lineage>
</organism>
<dbReference type="OrthoDB" id="95392at2759"/>
<dbReference type="Proteomes" id="UP000332933">
    <property type="component" value="Unassembled WGS sequence"/>
</dbReference>
<evidence type="ECO:0000313" key="2">
    <source>
        <dbReference type="EMBL" id="VFT96874.1"/>
    </source>
</evidence>
<evidence type="ECO:0000313" key="1">
    <source>
        <dbReference type="EMBL" id="KAF0688175.1"/>
    </source>
</evidence>
<dbReference type="EMBL" id="CAADRA010006771">
    <property type="protein sequence ID" value="VFT96874.1"/>
    <property type="molecule type" value="Genomic_DNA"/>
</dbReference>
<accession>A0A485LEJ7</accession>
<reference evidence="2 3" key="1">
    <citation type="submission" date="2019-03" db="EMBL/GenBank/DDBJ databases">
        <authorList>
            <person name="Gaulin E."/>
            <person name="Dumas B."/>
        </authorList>
    </citation>
    <scope>NUCLEOTIDE SEQUENCE [LARGE SCALE GENOMIC DNA]</scope>
    <source>
        <strain evidence="2">CBS 568.67</strain>
    </source>
</reference>
<gene>
    <name evidence="2" type="primary">Aste57867_20180</name>
    <name evidence="1" type="ORF">As57867_020114</name>
    <name evidence="2" type="ORF">ASTE57867_20180</name>
</gene>
<dbReference type="AlphaFoldDB" id="A0A485LEJ7"/>